<evidence type="ECO:0000313" key="1">
    <source>
        <dbReference type="EMBL" id="RKP35065.1"/>
    </source>
</evidence>
<dbReference type="EMBL" id="ML002972">
    <property type="protein sequence ID" value="RKP35065.1"/>
    <property type="molecule type" value="Genomic_DNA"/>
</dbReference>
<protein>
    <submittedName>
        <fullName evidence="1">Uncharacterized protein</fullName>
    </submittedName>
</protein>
<dbReference type="STRING" id="215637.A0A4P9ZPB1"/>
<dbReference type="InterPro" id="IPR029052">
    <property type="entry name" value="Metallo-depent_PP-like"/>
</dbReference>
<dbReference type="PANTHER" id="PTHR42850:SF4">
    <property type="entry name" value="ZINC-DEPENDENT ENDOPOLYPHOSPHATASE"/>
    <property type="match status" value="1"/>
</dbReference>
<reference evidence="2" key="1">
    <citation type="journal article" date="2018" name="Nat. Microbiol.">
        <title>Leveraging single-cell genomics to expand the fungal tree of life.</title>
        <authorList>
            <person name="Ahrendt S.R."/>
            <person name="Quandt C.A."/>
            <person name="Ciobanu D."/>
            <person name="Clum A."/>
            <person name="Salamov A."/>
            <person name="Andreopoulos B."/>
            <person name="Cheng J.F."/>
            <person name="Woyke T."/>
            <person name="Pelin A."/>
            <person name="Henrissat B."/>
            <person name="Reynolds N.K."/>
            <person name="Benny G.L."/>
            <person name="Smith M.E."/>
            <person name="James T.Y."/>
            <person name="Grigoriev I.V."/>
        </authorList>
    </citation>
    <scope>NUCLEOTIDE SEQUENCE [LARGE SCALE GENOMIC DNA]</scope>
    <source>
        <strain evidence="2">RSA 468</strain>
    </source>
</reference>
<dbReference type="Proteomes" id="UP000268162">
    <property type="component" value="Unassembled WGS sequence"/>
</dbReference>
<proteinExistence type="predicted"/>
<dbReference type="AlphaFoldDB" id="A0A4P9ZPB1"/>
<dbReference type="GO" id="GO:0000298">
    <property type="term" value="F:endopolyphosphatase activity"/>
    <property type="evidence" value="ECO:0007669"/>
    <property type="project" value="TreeGrafter"/>
</dbReference>
<dbReference type="GO" id="GO:0005737">
    <property type="term" value="C:cytoplasm"/>
    <property type="evidence" value="ECO:0007669"/>
    <property type="project" value="TreeGrafter"/>
</dbReference>
<dbReference type="InterPro" id="IPR050126">
    <property type="entry name" value="Ap4A_hydrolase"/>
</dbReference>
<keyword evidence="2" id="KW-1185">Reference proteome</keyword>
<name>A0A4P9ZPB1_9FUNG</name>
<dbReference type="Gene3D" id="3.60.21.10">
    <property type="match status" value="1"/>
</dbReference>
<dbReference type="GO" id="GO:0016791">
    <property type="term" value="F:phosphatase activity"/>
    <property type="evidence" value="ECO:0007669"/>
    <property type="project" value="TreeGrafter"/>
</dbReference>
<accession>A0A4P9ZPB1</accession>
<evidence type="ECO:0000313" key="2">
    <source>
        <dbReference type="Proteomes" id="UP000268162"/>
    </source>
</evidence>
<sequence length="185" mass="20590">MAPEHWEYIEKCPLVLELPRSFTMPSLRNPAGPTVLIAHAALDPRRPWNNQDPHYAMYSPFYTEEIVGAATTTTTTTVLSSSPNTTTRLTKVFVPHNADWIEKWTNYWTQLNHEEPGASGTTASHNPRQQPVSLLYGHDEDKSFNINPFSIGLDSVCYQGGDLTGKAFPGEMIKQVSCANVARQG</sequence>
<organism evidence="1 2">
    <name type="scientific">Dimargaris cristalligena</name>
    <dbReference type="NCBI Taxonomy" id="215637"/>
    <lineage>
        <taxon>Eukaryota</taxon>
        <taxon>Fungi</taxon>
        <taxon>Fungi incertae sedis</taxon>
        <taxon>Zoopagomycota</taxon>
        <taxon>Kickxellomycotina</taxon>
        <taxon>Dimargaritomycetes</taxon>
        <taxon>Dimargaritales</taxon>
        <taxon>Dimargaritaceae</taxon>
        <taxon>Dimargaris</taxon>
    </lineage>
</organism>
<dbReference type="GO" id="GO:0006798">
    <property type="term" value="P:polyphosphate catabolic process"/>
    <property type="evidence" value="ECO:0007669"/>
    <property type="project" value="TreeGrafter"/>
</dbReference>
<dbReference type="PANTHER" id="PTHR42850">
    <property type="entry name" value="METALLOPHOSPHOESTERASE"/>
    <property type="match status" value="1"/>
</dbReference>
<gene>
    <name evidence="1" type="ORF">BJ085DRAFT_33568</name>
</gene>